<dbReference type="GO" id="GO:0000776">
    <property type="term" value="C:kinetochore"/>
    <property type="evidence" value="ECO:0007669"/>
    <property type="project" value="TreeGrafter"/>
</dbReference>
<dbReference type="GO" id="GO:0007094">
    <property type="term" value="P:mitotic spindle assembly checkpoint signaling"/>
    <property type="evidence" value="ECO:0007669"/>
    <property type="project" value="TreeGrafter"/>
</dbReference>
<dbReference type="AlphaFoldDB" id="A0A163K478"/>
<dbReference type="STRING" id="4829.A0A163K478"/>
<dbReference type="GO" id="GO:1990758">
    <property type="term" value="P:mitotic sister chromatid biorientation"/>
    <property type="evidence" value="ECO:0007669"/>
    <property type="project" value="TreeGrafter"/>
</dbReference>
<dbReference type="PANTHER" id="PTHR28260">
    <property type="entry name" value="SPINDLE POLE BODY COMPONENT SPC105"/>
    <property type="match status" value="1"/>
</dbReference>
<feature type="compositionally biased region" description="Basic and acidic residues" evidence="2">
    <location>
        <begin position="333"/>
        <end position="343"/>
    </location>
</feature>
<feature type="region of interest" description="Disordered" evidence="2">
    <location>
        <begin position="333"/>
        <end position="442"/>
    </location>
</feature>
<feature type="non-terminal residue" evidence="4">
    <location>
        <position position="1006"/>
    </location>
</feature>
<feature type="compositionally biased region" description="Polar residues" evidence="2">
    <location>
        <begin position="344"/>
        <end position="360"/>
    </location>
</feature>
<evidence type="ECO:0000259" key="3">
    <source>
        <dbReference type="SMART" id="SM00787"/>
    </source>
</evidence>
<dbReference type="InterPro" id="IPR033338">
    <property type="entry name" value="Spc105/Spc7"/>
</dbReference>
<feature type="compositionally biased region" description="Polar residues" evidence="2">
    <location>
        <begin position="1"/>
        <end position="34"/>
    </location>
</feature>
<organism evidence="4">
    <name type="scientific">Absidia glauca</name>
    <name type="common">Pin mould</name>
    <dbReference type="NCBI Taxonomy" id="4829"/>
    <lineage>
        <taxon>Eukaryota</taxon>
        <taxon>Fungi</taxon>
        <taxon>Fungi incertae sedis</taxon>
        <taxon>Mucoromycota</taxon>
        <taxon>Mucoromycotina</taxon>
        <taxon>Mucoromycetes</taxon>
        <taxon>Mucorales</taxon>
        <taxon>Cunninghamellaceae</taxon>
        <taxon>Absidia</taxon>
    </lineage>
</organism>
<feature type="compositionally biased region" description="Polar residues" evidence="2">
    <location>
        <begin position="82"/>
        <end position="123"/>
    </location>
</feature>
<dbReference type="OrthoDB" id="5592879at2759"/>
<feature type="compositionally biased region" description="Low complexity" evidence="2">
    <location>
        <begin position="370"/>
        <end position="395"/>
    </location>
</feature>
<accession>A0A163K478</accession>
<proteinExistence type="predicted"/>
<dbReference type="PANTHER" id="PTHR28260:SF1">
    <property type="entry name" value="SPINDLE POLE BODY COMPONENT SPC105"/>
    <property type="match status" value="1"/>
</dbReference>
<dbReference type="InterPro" id="IPR013253">
    <property type="entry name" value="Spc7_domain"/>
</dbReference>
<evidence type="ECO:0000256" key="1">
    <source>
        <dbReference type="SAM" id="Coils"/>
    </source>
</evidence>
<dbReference type="Proteomes" id="UP000078561">
    <property type="component" value="Unassembled WGS sequence"/>
</dbReference>
<evidence type="ECO:0000256" key="2">
    <source>
        <dbReference type="SAM" id="MobiDB-lite"/>
    </source>
</evidence>
<feature type="domain" description="Spc7 kinetochore protein" evidence="3">
    <location>
        <begin position="563"/>
        <end position="867"/>
    </location>
</feature>
<reference evidence="4" key="1">
    <citation type="submission" date="2016-04" db="EMBL/GenBank/DDBJ databases">
        <authorList>
            <person name="Evans L.H."/>
            <person name="Alamgir A."/>
            <person name="Owens N."/>
            <person name="Weber N.D."/>
            <person name="Virtaneva K."/>
            <person name="Barbian K."/>
            <person name="Babar A."/>
            <person name="Rosenke K."/>
        </authorList>
    </citation>
    <scope>NUCLEOTIDE SEQUENCE [LARGE SCALE GENOMIC DNA]</scope>
    <source>
        <strain evidence="4">CBS 101.48</strain>
    </source>
</reference>
<dbReference type="Pfam" id="PF08317">
    <property type="entry name" value="Spc7"/>
    <property type="match status" value="1"/>
</dbReference>
<protein>
    <recommendedName>
        <fullName evidence="3">Spc7 kinetochore protein domain-containing protein</fullName>
    </recommendedName>
</protein>
<feature type="region of interest" description="Disordered" evidence="2">
    <location>
        <begin position="76"/>
        <end position="162"/>
    </location>
</feature>
<dbReference type="InterPro" id="IPR040850">
    <property type="entry name" value="Knl1_RWD_C"/>
</dbReference>
<feature type="compositionally biased region" description="Polar residues" evidence="2">
    <location>
        <begin position="254"/>
        <end position="283"/>
    </location>
</feature>
<dbReference type="GO" id="GO:0034501">
    <property type="term" value="P:protein localization to kinetochore"/>
    <property type="evidence" value="ECO:0007669"/>
    <property type="project" value="TreeGrafter"/>
</dbReference>
<dbReference type="Pfam" id="PF18210">
    <property type="entry name" value="Knl1_RWD_C"/>
    <property type="match status" value="1"/>
</dbReference>
<keyword evidence="5" id="KW-1185">Reference proteome</keyword>
<dbReference type="OMA" id="WNRVRMI"/>
<feature type="coiled-coil region" evidence="1">
    <location>
        <begin position="620"/>
        <end position="647"/>
    </location>
</feature>
<feature type="region of interest" description="Disordered" evidence="2">
    <location>
        <begin position="193"/>
        <end position="218"/>
    </location>
</feature>
<dbReference type="EMBL" id="LT554351">
    <property type="protein sequence ID" value="SAM04163.1"/>
    <property type="molecule type" value="Genomic_DNA"/>
</dbReference>
<dbReference type="SMART" id="SM00787">
    <property type="entry name" value="Spc7"/>
    <property type="match status" value="1"/>
</dbReference>
<feature type="compositionally biased region" description="Polar residues" evidence="2">
    <location>
        <begin position="233"/>
        <end position="246"/>
    </location>
</feature>
<feature type="coiled-coil region" evidence="1">
    <location>
        <begin position="736"/>
        <end position="819"/>
    </location>
</feature>
<feature type="region of interest" description="Disordered" evidence="2">
    <location>
        <begin position="1"/>
        <end position="47"/>
    </location>
</feature>
<evidence type="ECO:0000313" key="5">
    <source>
        <dbReference type="Proteomes" id="UP000078561"/>
    </source>
</evidence>
<gene>
    <name evidence="4" type="primary">ABSGL_10023.1 scaffold 11786</name>
</gene>
<feature type="region of interest" description="Disordered" evidence="2">
    <location>
        <begin position="459"/>
        <end position="484"/>
    </location>
</feature>
<feature type="compositionally biased region" description="Polar residues" evidence="2">
    <location>
        <begin position="396"/>
        <end position="411"/>
    </location>
</feature>
<evidence type="ECO:0000313" key="4">
    <source>
        <dbReference type="EMBL" id="SAM04163.1"/>
    </source>
</evidence>
<feature type="region of interest" description="Disordered" evidence="2">
    <location>
        <begin position="232"/>
        <end position="284"/>
    </location>
</feature>
<dbReference type="InParanoid" id="A0A163K478"/>
<name>A0A163K478_ABSGL</name>
<keyword evidence="1" id="KW-0175">Coiled coil</keyword>
<sequence length="1006" mass="112934">MSDVTQSPQHSGIPETSGSWPANKLSSFGENSPRSILKGPKTPDLLNLAEGNRSQVEQYDDLLGRRVSFASATRVRVYGKNETPNSPSHRTLNQRLSASSPQDDNTGPDNSLLHSPSNRSDNALLSRLSGSPMDRRKRRRDMFGSPPSQRTAKQPSVVYPEYRVRGMRKLEDDDDDDDGGPRHDPYFMQALSQSAQGEQQGRKRLFDDEGDTTGTAKAAKAAKAAAAAAAESLANNRSESSKSSGGMNADQRLAGSQSTQHSSIPTFYDTTTIIPPVGSPNSKTARRLSIGSYIDDNTDAMQITLPQPVVGNRLEGSPIADTTDLAYDTTRDITHGAEPRSTIHDSTQPSQETQRFNEGNTFHVLSPNRPSSFAFPSQSPSQKDSQDLPPSSSQLHSANNTLYDDNAPSNHPFSTSSPTRPPLRSPSRSKPFNSNSSAKSPRIGMSVLESMDASPILPLRSPLGVRSGRQQAQHQSPPGLFSPKRSFYLHDQAQAHSPLINSNNANPPRHFPKSPLRHEGLLDRNLTDHSIGSDYGDRMESMHGSENFNIFEEELPELYDSYIADPPSPKSKTLSHFLDICGFPSKATTTRKPKQVLHTNHAPASFDEQASAAASTFLELDAYEKLVEKTEDLIKDLTAKLQQMDEDLSQNNPQVFAEYDSATPAMITDMENRFTELRKLAYTETEQQWYNEHISVMESLLDVFRNQMTGQHKDQELLKQKTDYLTKHLPFVLKKRQDVAKDLEEARKRLQTYEQLDLTLLDRWERDIRDQEAVIAKSLKDAQKIEEKEEKVSKELALLAEKKAELQLAIAQAEETKNAHTYVSELDVLQAKDTYDTCTVLCAWKLENHTDDTLQFIVHDDLDVLLDTNKLKNRDVDAVFIRMLESRDYHYGPFAELVHGLQTTAKGLWTKDKVLQEVAIYWNRVRMIRNEITAVKRRFWIEMEALTQDPLSDPDLRGFRCTITLFSFTLKIKFLVSFEIRAQQVMEYPQSIDLSTLVVKFVYGDT</sequence>